<keyword evidence="14" id="KW-0460">Magnesium</keyword>
<dbReference type="CDD" id="cd07035">
    <property type="entry name" value="TPP_PYR_POX_like"/>
    <property type="match status" value="1"/>
</dbReference>
<feature type="compositionally biased region" description="Basic and acidic residues" evidence="28">
    <location>
        <begin position="22"/>
        <end position="34"/>
    </location>
</feature>
<dbReference type="InterPro" id="IPR011990">
    <property type="entry name" value="TPR-like_helical_dom_sf"/>
</dbReference>
<organism evidence="32 33">
    <name type="scientific">Trichophyton rubrum</name>
    <name type="common">Athlete's foot fungus</name>
    <name type="synonym">Epidermophyton rubrum</name>
    <dbReference type="NCBI Taxonomy" id="5551"/>
    <lineage>
        <taxon>Eukaryota</taxon>
        <taxon>Fungi</taxon>
        <taxon>Dikarya</taxon>
        <taxon>Ascomycota</taxon>
        <taxon>Pezizomycotina</taxon>
        <taxon>Eurotiomycetes</taxon>
        <taxon>Eurotiomycetidae</taxon>
        <taxon>Onygenales</taxon>
        <taxon>Arthrodermataceae</taxon>
        <taxon>Trichophyton</taxon>
    </lineage>
</organism>
<dbReference type="SUPFAM" id="SSF52518">
    <property type="entry name" value="Thiamin diphosphate-binding fold (THDP-binding)"/>
    <property type="match status" value="2"/>
</dbReference>
<dbReference type="GO" id="GO:0001561">
    <property type="term" value="P:fatty acid alpha-oxidation"/>
    <property type="evidence" value="ECO:0007669"/>
    <property type="project" value="TreeGrafter"/>
</dbReference>
<dbReference type="InterPro" id="IPR045025">
    <property type="entry name" value="HACL1-like"/>
</dbReference>
<evidence type="ECO:0000256" key="3">
    <source>
        <dbReference type="ARBA" id="ARBA00004253"/>
    </source>
</evidence>
<dbReference type="GO" id="GO:0005782">
    <property type="term" value="C:peroxisomal matrix"/>
    <property type="evidence" value="ECO:0007669"/>
    <property type="project" value="UniProtKB-SubCell"/>
</dbReference>
<evidence type="ECO:0000256" key="26">
    <source>
        <dbReference type="ARBA" id="ARBA00070390"/>
    </source>
</evidence>
<dbReference type="GO" id="GO:0030976">
    <property type="term" value="F:thiamine pyrophosphate binding"/>
    <property type="evidence" value="ECO:0007669"/>
    <property type="project" value="InterPro"/>
</dbReference>
<evidence type="ECO:0000256" key="17">
    <source>
        <dbReference type="ARBA" id="ARBA00022966"/>
    </source>
</evidence>
<dbReference type="InterPro" id="IPR012001">
    <property type="entry name" value="Thiamin_PyroP_enz_TPP-bd_dom"/>
</dbReference>
<keyword evidence="9" id="KW-0963">Cytoplasm</keyword>
<dbReference type="VEuPathDB" id="FungiDB:TERG_02039"/>
<dbReference type="Pfam" id="PF00205">
    <property type="entry name" value="TPP_enzyme_M"/>
    <property type="match status" value="1"/>
</dbReference>
<evidence type="ECO:0000256" key="13">
    <source>
        <dbReference type="ARBA" id="ARBA00022803"/>
    </source>
</evidence>
<evidence type="ECO:0000256" key="24">
    <source>
        <dbReference type="ARBA" id="ARBA00044518"/>
    </source>
</evidence>
<comment type="cofactor">
    <cofactor evidence="1">
        <name>Mg(2+)</name>
        <dbReference type="ChEBI" id="CHEBI:18420"/>
    </cofactor>
</comment>
<evidence type="ECO:0000256" key="1">
    <source>
        <dbReference type="ARBA" id="ARBA00001946"/>
    </source>
</evidence>
<keyword evidence="16" id="KW-0653">Protein transport</keyword>
<dbReference type="Pfam" id="PF02776">
    <property type="entry name" value="TPP_enzyme_N"/>
    <property type="match status" value="1"/>
</dbReference>
<feature type="repeat" description="TPR" evidence="27">
    <location>
        <begin position="467"/>
        <end position="500"/>
    </location>
</feature>
<feature type="region of interest" description="Disordered" evidence="28">
    <location>
        <begin position="1"/>
        <end position="53"/>
    </location>
</feature>
<dbReference type="GO" id="GO:0016558">
    <property type="term" value="P:protein import into peroxisome matrix"/>
    <property type="evidence" value="ECO:0007669"/>
    <property type="project" value="UniProtKB-ARBA"/>
</dbReference>
<keyword evidence="18" id="KW-0786">Thiamine pyrophosphate</keyword>
<dbReference type="FunFam" id="3.40.50.970:FF:000054">
    <property type="entry name" value="Putative 2-hydroxyphytanoyl-CoA lyase"/>
    <property type="match status" value="1"/>
</dbReference>
<dbReference type="SUPFAM" id="SSF52467">
    <property type="entry name" value="DHS-like NAD/FAD-binding domain"/>
    <property type="match status" value="1"/>
</dbReference>
<dbReference type="Gene3D" id="3.40.50.970">
    <property type="match status" value="2"/>
</dbReference>
<feature type="domain" description="Thiamine pyrophosphate enzyme N-terminal TPP-binding" evidence="31">
    <location>
        <begin position="698"/>
        <end position="812"/>
    </location>
</feature>
<evidence type="ECO:0000259" key="31">
    <source>
        <dbReference type="Pfam" id="PF02776"/>
    </source>
</evidence>
<dbReference type="InterPro" id="IPR012000">
    <property type="entry name" value="Thiamin_PyroP_enz_cen_dom"/>
</dbReference>
<dbReference type="VEuPathDB" id="FungiDB:TERG_02038"/>
<dbReference type="SUPFAM" id="SSF48452">
    <property type="entry name" value="TPR-like"/>
    <property type="match status" value="1"/>
</dbReference>
<dbReference type="EC" id="4.1.2.63" evidence="24"/>
<evidence type="ECO:0000256" key="27">
    <source>
        <dbReference type="PROSITE-ProRule" id="PRU00339"/>
    </source>
</evidence>
<keyword evidence="11" id="KW-0479">Metal-binding</keyword>
<dbReference type="Pfam" id="PF13432">
    <property type="entry name" value="TPR_16"/>
    <property type="match status" value="1"/>
</dbReference>
<evidence type="ECO:0000256" key="5">
    <source>
        <dbReference type="ARBA" id="ARBA00005348"/>
    </source>
</evidence>
<evidence type="ECO:0000256" key="21">
    <source>
        <dbReference type="ARBA" id="ARBA00032505"/>
    </source>
</evidence>
<keyword evidence="13 27" id="KW-0802">TPR repeat</keyword>
<comment type="similarity">
    <text evidence="6">Belongs to the TPP enzyme family.</text>
</comment>
<comment type="similarity">
    <text evidence="5">Belongs to the peroxisomal targeting signal receptor family.</text>
</comment>
<evidence type="ECO:0000256" key="4">
    <source>
        <dbReference type="ARBA" id="ARBA00004496"/>
    </source>
</evidence>
<dbReference type="Pfam" id="PF00515">
    <property type="entry name" value="TPR_1"/>
    <property type="match status" value="1"/>
</dbReference>
<name>A0A178F184_TRIRU</name>
<evidence type="ECO:0000256" key="23">
    <source>
        <dbReference type="ARBA" id="ARBA00044454"/>
    </source>
</evidence>
<dbReference type="GO" id="GO:0106359">
    <property type="term" value="F:2-hydroxyacyl-CoA lyase activity"/>
    <property type="evidence" value="ECO:0007669"/>
    <property type="project" value="UniProtKB-EC"/>
</dbReference>
<dbReference type="InterPro" id="IPR019734">
    <property type="entry name" value="TPR_rpt"/>
</dbReference>
<comment type="function">
    <text evidence="25">Catalyzes a carbon-carbon cleavage reaction; cleaves a 2-hydroxy-3-methylacyl-CoA into formyl-CoA and a 2-methyl-branched fatty aldehyde.</text>
</comment>
<gene>
    <name evidence="32" type="ORF">A7C99_2986</name>
</gene>
<feature type="repeat" description="TPR" evidence="27">
    <location>
        <begin position="356"/>
        <end position="389"/>
    </location>
</feature>
<keyword evidence="8" id="KW-0813">Transport</keyword>
<dbReference type="InterPro" id="IPR029035">
    <property type="entry name" value="DHS-like_NAD/FAD-binding_dom"/>
</dbReference>
<evidence type="ECO:0000256" key="18">
    <source>
        <dbReference type="ARBA" id="ARBA00023052"/>
    </source>
</evidence>
<keyword evidence="19" id="KW-0576">Peroxisome</keyword>
<dbReference type="CDD" id="cd02004">
    <property type="entry name" value="TPP_BZL_OCoD_HPCL"/>
    <property type="match status" value="1"/>
</dbReference>
<dbReference type="PANTHER" id="PTHR43710">
    <property type="entry name" value="2-HYDROXYACYL-COA LYASE"/>
    <property type="match status" value="1"/>
</dbReference>
<comment type="caution">
    <text evidence="32">The sequence shown here is derived from an EMBL/GenBank/DDBJ whole genome shotgun (WGS) entry which is preliminary data.</text>
</comment>
<dbReference type="Pfam" id="PF02775">
    <property type="entry name" value="TPP_enzyme_C"/>
    <property type="match status" value="1"/>
</dbReference>
<feature type="repeat" description="TPR" evidence="27">
    <location>
        <begin position="509"/>
        <end position="542"/>
    </location>
</feature>
<comment type="cofactor">
    <cofactor evidence="2">
        <name>thiamine diphosphate</name>
        <dbReference type="ChEBI" id="CHEBI:58937"/>
    </cofactor>
</comment>
<evidence type="ECO:0000256" key="15">
    <source>
        <dbReference type="ARBA" id="ARBA00022843"/>
    </source>
</evidence>
<evidence type="ECO:0000256" key="10">
    <source>
        <dbReference type="ARBA" id="ARBA00022499"/>
    </source>
</evidence>
<accession>A0A178F184</accession>
<dbReference type="FunFam" id="1.25.40.10:FF:000218">
    <property type="entry name" value="Peroxisomal targeting signal receptor"/>
    <property type="match status" value="1"/>
</dbReference>
<evidence type="ECO:0000256" key="25">
    <source>
        <dbReference type="ARBA" id="ARBA00059692"/>
    </source>
</evidence>
<dbReference type="EMBL" id="LHPM01000013">
    <property type="protein sequence ID" value="OAL65884.1"/>
    <property type="molecule type" value="Genomic_DNA"/>
</dbReference>
<evidence type="ECO:0000256" key="8">
    <source>
        <dbReference type="ARBA" id="ARBA00022448"/>
    </source>
</evidence>
<keyword evidence="20" id="KW-0456">Lyase</keyword>
<evidence type="ECO:0000256" key="14">
    <source>
        <dbReference type="ARBA" id="ARBA00022842"/>
    </source>
</evidence>
<dbReference type="Gene3D" id="3.40.50.1220">
    <property type="entry name" value="TPP-binding domain"/>
    <property type="match status" value="1"/>
</dbReference>
<keyword evidence="17" id="KW-0882">Thioester bond</keyword>
<evidence type="ECO:0000256" key="2">
    <source>
        <dbReference type="ARBA" id="ARBA00001964"/>
    </source>
</evidence>
<evidence type="ECO:0000256" key="19">
    <source>
        <dbReference type="ARBA" id="ARBA00023140"/>
    </source>
</evidence>
<feature type="domain" description="Thiamine pyrophosphate enzyme TPP-binding" evidence="30">
    <location>
        <begin position="1094"/>
        <end position="1273"/>
    </location>
</feature>
<feature type="domain" description="Thiamine pyrophosphate enzyme central" evidence="29">
    <location>
        <begin position="889"/>
        <end position="1017"/>
    </location>
</feature>
<evidence type="ECO:0000256" key="12">
    <source>
        <dbReference type="ARBA" id="ARBA00022737"/>
    </source>
</evidence>
<dbReference type="Gene3D" id="1.25.40.10">
    <property type="entry name" value="Tetratricopeptide repeat domain"/>
    <property type="match status" value="1"/>
</dbReference>
<feature type="compositionally biased region" description="Polar residues" evidence="28">
    <location>
        <begin position="8"/>
        <end position="21"/>
    </location>
</feature>
<keyword evidence="15" id="KW-0832">Ubl conjugation</keyword>
<dbReference type="InterPro" id="IPR011766">
    <property type="entry name" value="TPP_enzyme_TPP-bd"/>
</dbReference>
<keyword evidence="32" id="KW-0675">Receptor</keyword>
<dbReference type="FunFam" id="3.40.50.1220:FF:000006">
    <property type="entry name" value="2-hydroxyacyl-CoA lyase 1"/>
    <property type="match status" value="1"/>
</dbReference>
<dbReference type="PROSITE" id="PS50293">
    <property type="entry name" value="TPR_REGION"/>
    <property type="match status" value="1"/>
</dbReference>
<proteinExistence type="inferred from homology"/>
<evidence type="ECO:0000256" key="9">
    <source>
        <dbReference type="ARBA" id="ARBA00022490"/>
    </source>
</evidence>
<sequence length="1301" mass="141606">MSFLGGSECSTAGNPLTQFTKHVQDDKSLQRDRLAGAGPGRQETMRSRGMMGGQDHMMDEFLKQNDQMQGPAQPFAMEQMRRELENFHPSPQRTGSPAWAAEFDPGEQARMEAAFQSPAPGMMKGNTTFQASEFARFQQSRAGAVPGAASPMMSQYQGPMARGYGMGMGQMGMMGPGYMPMAMQQQPQQQPMEQQDVKGKGRMIELDDQNWEAQFAEIDASGQANLDEEANAAMEKELDDLDRSVPAEEHDFADFENVWRGIQAETAATRQLVNEDEKIENMAMGDFSEWENFDGGLNTHNYRDPQLGDYLFEDQNAFRAVGNPFEEGVRILEEGGNLSLAALAFEAAVQKDPAHVQAWTLLGSAQAQNEKESPAIRALEQALKLDPNNLDALMGLAVSYTNEGYDSTAYRTLERWLSVKYPQVIDPNEVGTETEMGFTDRHMLHEKVTDLFIKAAQLSPHGEHMDPDVQVGLGVLFYGAEEYDKAVDCFSAALASTESGSSNQKGQIHLLWNRLGATLANSGRSEEAIEAYEKALTINPNFVRARYNLGVSCINIGCYPEAAQHLLGALSMHKVVEQEGRERAREIVEGVDGIDDAELERMIHVSQNQSTNLYDTLRRVFSQMGRRDLSDMVVSGMDVSTWSSSFTVTLTEAEAACKDIYISGTPDGVTALPDRDISSYELNFSNFSNFLRITSQPTGAQAVARALKNLGVTVIFGLVGIPVIEIAEEAINLGIRFIAFRNEQACSYAASAYGYITGKPGVCLVVGGPGVLHAMAGIGNSNVNAFPMLIVAGSAETTLVTKGGFQEMDAISLLTPHTKLAVRPISVDYAENAVYDAYRTCWYGRPGTAFVDLPADLIQGKATGSLPSAGLQLVHAPPKPAGDPSIIFKVAQLLRSARAPLVVVGKGSAYARAEESIRKLIDTARLPFLPTPMGKGVVPDSHPLNTSSARSVALKNADVVLLLGGRLNWILHFGEAPRWSPDVKIIQVDIHAEEIGRNSGSGELGIVGDIELVVDQLIKSLGDWHYQPLNSPSSYPSLISASATKNENKSQEKALQATAAGQYLTFQRAFHIIKTTLNSLSPPENGGIVYISEGANTMDISRSAFPLQHPRHRLDAGTYATMGVGLGYIIAAHAAYNLPQPQGTLEAQSPKKIVALEGDSAFGFSAMEVETLARHQIPALIFVMNNSGIYHGDTKTEDDWRNMQQATLSNETTSSSAGDKKGLRSTSLSYETRYDRLASVCGGQGFFVRNEKELEDATRSGFLEKHKFTIVNVIVEPGIGQSIEFGWQAGKKDKTAQASKL</sequence>
<evidence type="ECO:0000256" key="6">
    <source>
        <dbReference type="ARBA" id="ARBA00007812"/>
    </source>
</evidence>
<evidence type="ECO:0000256" key="22">
    <source>
        <dbReference type="ARBA" id="ARBA00044451"/>
    </source>
</evidence>
<evidence type="ECO:0000259" key="29">
    <source>
        <dbReference type="Pfam" id="PF00205"/>
    </source>
</evidence>
<keyword evidence="10" id="KW-1017">Isopeptide bond</keyword>
<protein>
    <recommendedName>
        <fullName evidence="26">2-hydroxyacyl-CoA lyase</fullName>
        <ecNumber evidence="24">4.1.2.63</ecNumber>
    </recommendedName>
    <alternativeName>
        <fullName evidence="21">Peroxin-5</fullName>
    </alternativeName>
    <alternativeName>
        <fullName evidence="7">Peroxisomal targeting signal receptor</fullName>
    </alternativeName>
</protein>
<dbReference type="SMART" id="SM00028">
    <property type="entry name" value="TPR"/>
    <property type="match status" value="4"/>
</dbReference>
<keyword evidence="12" id="KW-0677">Repeat</keyword>
<dbReference type="InterPro" id="IPR029061">
    <property type="entry name" value="THDP-binding"/>
</dbReference>
<evidence type="ECO:0000256" key="11">
    <source>
        <dbReference type="ARBA" id="ARBA00022723"/>
    </source>
</evidence>
<evidence type="ECO:0000256" key="7">
    <source>
        <dbReference type="ARBA" id="ARBA00014710"/>
    </source>
</evidence>
<evidence type="ECO:0000256" key="20">
    <source>
        <dbReference type="ARBA" id="ARBA00023239"/>
    </source>
</evidence>
<reference evidence="32 33" key="1">
    <citation type="submission" date="2016-05" db="EMBL/GenBank/DDBJ databases">
        <title>Genome sequencing of Trichophyton rubrum CMCC(F)T1i isolated from hair.</title>
        <authorList>
            <person name="Zhan P."/>
            <person name="Tao Y."/>
            <person name="Liu W."/>
        </authorList>
    </citation>
    <scope>NUCLEOTIDE SEQUENCE [LARGE SCALE GENOMIC DNA]</scope>
    <source>
        <strain evidence="33">CMCC(F)T1i</strain>
    </source>
</reference>
<evidence type="ECO:0000259" key="30">
    <source>
        <dbReference type="Pfam" id="PF02775"/>
    </source>
</evidence>
<evidence type="ECO:0000313" key="32">
    <source>
        <dbReference type="EMBL" id="OAL65884.1"/>
    </source>
</evidence>
<comment type="subcellular location">
    <subcellularLocation>
        <location evidence="4">Cytoplasm</location>
    </subcellularLocation>
    <subcellularLocation>
        <location evidence="3">Peroxisome matrix</location>
    </subcellularLocation>
</comment>
<evidence type="ECO:0000256" key="28">
    <source>
        <dbReference type="SAM" id="MobiDB-lite"/>
    </source>
</evidence>
<dbReference type="GO" id="GO:0000287">
    <property type="term" value="F:magnesium ion binding"/>
    <property type="evidence" value="ECO:0007669"/>
    <property type="project" value="InterPro"/>
</dbReference>
<evidence type="ECO:0000313" key="33">
    <source>
        <dbReference type="Proteomes" id="UP000243015"/>
    </source>
</evidence>
<dbReference type="FunFam" id="3.40.50.970:FF:000071">
    <property type="entry name" value="2-hydroxyphytanoyl-CoA lyase, putative"/>
    <property type="match status" value="1"/>
</dbReference>
<dbReference type="PROSITE" id="PS50005">
    <property type="entry name" value="TPR"/>
    <property type="match status" value="3"/>
</dbReference>
<dbReference type="PANTHER" id="PTHR43710:SF2">
    <property type="entry name" value="2-HYDROXYACYL-COA LYASE 1"/>
    <property type="match status" value="1"/>
</dbReference>
<comment type="catalytic activity">
    <reaction evidence="22">
        <text>a 2-hydroxy-3-methyl fatty acyl-CoA = a 2-methyl-branched fatty aldehyde + formyl-CoA</text>
        <dbReference type="Rhea" id="RHEA:25375"/>
        <dbReference type="ChEBI" id="CHEBI:49188"/>
        <dbReference type="ChEBI" id="CHEBI:57376"/>
        <dbReference type="ChEBI" id="CHEBI:58783"/>
        <dbReference type="EC" id="4.1.2.63"/>
    </reaction>
    <physiologicalReaction direction="left-to-right" evidence="22">
        <dbReference type="Rhea" id="RHEA:25376"/>
    </physiologicalReaction>
</comment>
<comment type="catalytic activity">
    <reaction evidence="23">
        <text>an (R)-2-hydroxy-long-chain-fatty acyl-CoA = a long-chain fatty aldehyde + formyl-CoA</text>
        <dbReference type="Rhea" id="RHEA:67444"/>
        <dbReference type="ChEBI" id="CHEBI:17176"/>
        <dbReference type="ChEBI" id="CHEBI:57376"/>
        <dbReference type="ChEBI" id="CHEBI:170012"/>
        <dbReference type="EC" id="4.1.2.63"/>
    </reaction>
    <physiologicalReaction direction="left-to-right" evidence="23">
        <dbReference type="Rhea" id="RHEA:67445"/>
    </physiologicalReaction>
</comment>
<evidence type="ECO:0000256" key="16">
    <source>
        <dbReference type="ARBA" id="ARBA00022927"/>
    </source>
</evidence>
<dbReference type="Proteomes" id="UP000243015">
    <property type="component" value="Unassembled WGS sequence"/>
</dbReference>